<feature type="chain" id="PRO_5047226157" evidence="1">
    <location>
        <begin position="27"/>
        <end position="306"/>
    </location>
</feature>
<dbReference type="Proteomes" id="UP001596413">
    <property type="component" value="Unassembled WGS sequence"/>
</dbReference>
<feature type="signal peptide" evidence="1">
    <location>
        <begin position="1"/>
        <end position="26"/>
    </location>
</feature>
<evidence type="ECO:0000256" key="1">
    <source>
        <dbReference type="SAM" id="SignalP"/>
    </source>
</evidence>
<reference evidence="3" key="1">
    <citation type="journal article" date="2019" name="Int. J. Syst. Evol. Microbiol.">
        <title>The Global Catalogue of Microorganisms (GCM) 10K type strain sequencing project: providing services to taxonomists for standard genome sequencing and annotation.</title>
        <authorList>
            <consortium name="The Broad Institute Genomics Platform"/>
            <consortium name="The Broad Institute Genome Sequencing Center for Infectious Disease"/>
            <person name="Wu L."/>
            <person name="Ma J."/>
        </authorList>
    </citation>
    <scope>NUCLEOTIDE SEQUENCE [LARGE SCALE GENOMIC DNA]</scope>
    <source>
        <strain evidence="3">CGMCC 1.13681</strain>
    </source>
</reference>
<evidence type="ECO:0000313" key="3">
    <source>
        <dbReference type="Proteomes" id="UP001596413"/>
    </source>
</evidence>
<keyword evidence="3" id="KW-1185">Reference proteome</keyword>
<feature type="non-terminal residue" evidence="2">
    <location>
        <position position="306"/>
    </location>
</feature>
<accession>A0ABW2GCQ1</accession>
<protein>
    <submittedName>
        <fullName evidence="2">ABC transporter permease</fullName>
    </submittedName>
</protein>
<evidence type="ECO:0000313" key="2">
    <source>
        <dbReference type="EMBL" id="MFC7218559.1"/>
    </source>
</evidence>
<name>A0ABW2GCQ1_9ACTN</name>
<comment type="caution">
    <text evidence="2">The sequence shown here is derived from an EMBL/GenBank/DDBJ whole genome shotgun (WGS) entry which is preliminary data.</text>
</comment>
<gene>
    <name evidence="2" type="ORF">ACFQLX_10330</name>
</gene>
<organism evidence="2 3">
    <name type="scientific">Streptomyces polyrhachis</name>
    <dbReference type="NCBI Taxonomy" id="1282885"/>
    <lineage>
        <taxon>Bacteria</taxon>
        <taxon>Bacillati</taxon>
        <taxon>Actinomycetota</taxon>
        <taxon>Actinomycetes</taxon>
        <taxon>Kitasatosporales</taxon>
        <taxon>Streptomycetaceae</taxon>
        <taxon>Streptomyces</taxon>
    </lineage>
</organism>
<keyword evidence="1" id="KW-0732">Signal</keyword>
<sequence length="306" mass="31353">MLGAAALTVLLAVVVLTALVALTEHAAQTGARQRLAAAPDATVRVSGRYDPAGLRAADPPVRAALDGVFGPVEHQVQPLLRAPAADTRQLPAAGDTMWLTLLGVADPASHARLTEGRWPRTAAGPGAKTVEAAFDRDYAARFGLRPGSRVAAGRLTLQVSGLYTRRAAQGPLWNGMTGTFGLPDSIVLLAPGSFAAAPPLAADAAALWIATPDSRRLTLDQIGPLRERIPAFAASRTDLSVFGGAPPPLREVAVKTQLSYELGQLDVPVAVARAGMYLPAALLAALAAAPGASTSTTPRSGGSCSS</sequence>
<proteinExistence type="predicted"/>
<dbReference type="EMBL" id="JBHSZO010000013">
    <property type="protein sequence ID" value="MFC7218559.1"/>
    <property type="molecule type" value="Genomic_DNA"/>
</dbReference>